<organism evidence="1 2">
    <name type="scientific">Leptospira phage LE3</name>
    <dbReference type="NCBI Taxonomy" id="2041382"/>
    <lineage>
        <taxon>Viruses</taxon>
        <taxon>Duplodnaviria</taxon>
        <taxon>Heunggongvirae</taxon>
        <taxon>Uroviricota</taxon>
        <taxon>Caudoviricetes</taxon>
        <taxon>Nylescharonvirus</taxon>
        <taxon>Nylescharonvirus LE3</taxon>
    </lineage>
</organism>
<dbReference type="KEGG" id="vg:55605469"/>
<dbReference type="RefSeq" id="YP_009835397.1">
    <property type="nucleotide sequence ID" value="NC_048678.1"/>
</dbReference>
<dbReference type="EMBL" id="MF974396">
    <property type="protein sequence ID" value="ATN94989.1"/>
    <property type="molecule type" value="Genomic_DNA"/>
</dbReference>
<name>A0A343LE79_9CAUD</name>
<dbReference type="Proteomes" id="UP000259602">
    <property type="component" value="Segment"/>
</dbReference>
<dbReference type="GeneID" id="55605469"/>
<proteinExistence type="predicted"/>
<evidence type="ECO:0000313" key="1">
    <source>
        <dbReference type="EMBL" id="ATN94989.1"/>
    </source>
</evidence>
<sequence>MNAWQFFSETRSQYGQKFLTWLCEQWSLEFNKFGTSLEAVFWLLDKTEQEAIDLIDEFCLEQINEF</sequence>
<accession>A0A343LE79</accession>
<protein>
    <submittedName>
        <fullName evidence="1">Uncharacterized protein</fullName>
    </submittedName>
</protein>
<evidence type="ECO:0000313" key="2">
    <source>
        <dbReference type="Proteomes" id="UP000259602"/>
    </source>
</evidence>
<reference evidence="1 2" key="1">
    <citation type="journal article" date="2018" name="Sci. Rep.">
        <title>Characterization of LE3 and LE4, the only lytic phages known to infect the spirochete Leptospira.</title>
        <authorList>
            <person name="Schiettekatte O."/>
            <person name="Vincent A.T."/>
            <person name="Malosse C."/>
            <person name="Lechat P."/>
            <person name="Chamot-Rooke J."/>
            <person name="Veyrier F.J."/>
            <person name="Picardeau M."/>
            <person name="Bourhy P."/>
        </authorList>
    </citation>
    <scope>NUCLEOTIDE SEQUENCE [LARGE SCALE GENOMIC DNA]</scope>
</reference>
<keyword evidence="2" id="KW-1185">Reference proteome</keyword>